<dbReference type="Proteomes" id="UP000198816">
    <property type="component" value="Unassembled WGS sequence"/>
</dbReference>
<accession>A0A1H2VFM8</accession>
<sequence>MTDFPNHDRHSAPAAALPSFDAAERNFGMIPNLARKMATAPALLEAYLQVGALFDTTSLTPQERQVVLLTVSRENSCGYCMGAHSVLADMSKVPEAVTAAIREDGAIPDPRLAALNRFTRVLVQQRGWVPEEALQAFLDAGFDRQQVLEVVLGVGMKTLSNYTNHIAGTTLDEAFAHRAWEPPNA</sequence>
<dbReference type="PANTHER" id="PTHR35446:SF3">
    <property type="entry name" value="CMD DOMAIN-CONTAINING PROTEIN"/>
    <property type="match status" value="1"/>
</dbReference>
<organism evidence="1 2">
    <name type="scientific">Thiocapsa roseopersicina</name>
    <dbReference type="NCBI Taxonomy" id="1058"/>
    <lineage>
        <taxon>Bacteria</taxon>
        <taxon>Pseudomonadati</taxon>
        <taxon>Pseudomonadota</taxon>
        <taxon>Gammaproteobacteria</taxon>
        <taxon>Chromatiales</taxon>
        <taxon>Chromatiaceae</taxon>
        <taxon>Thiocapsa</taxon>
    </lineage>
</organism>
<dbReference type="AlphaFoldDB" id="A0A1H2VFM8"/>
<evidence type="ECO:0000313" key="2">
    <source>
        <dbReference type="Proteomes" id="UP000198816"/>
    </source>
</evidence>
<dbReference type="InterPro" id="IPR029032">
    <property type="entry name" value="AhpD-like"/>
</dbReference>
<dbReference type="EMBL" id="FNNZ01000007">
    <property type="protein sequence ID" value="SDW67156.1"/>
    <property type="molecule type" value="Genomic_DNA"/>
</dbReference>
<dbReference type="RefSeq" id="WP_093030366.1">
    <property type="nucleotide sequence ID" value="NZ_FNNZ01000007.1"/>
</dbReference>
<dbReference type="SUPFAM" id="SSF69118">
    <property type="entry name" value="AhpD-like"/>
    <property type="match status" value="1"/>
</dbReference>
<keyword evidence="2" id="KW-1185">Reference proteome</keyword>
<gene>
    <name evidence="1" type="ORF">SAMN05421783_1073</name>
</gene>
<dbReference type="STRING" id="1058.SAMN05421783_1073"/>
<evidence type="ECO:0000313" key="1">
    <source>
        <dbReference type="EMBL" id="SDW67156.1"/>
    </source>
</evidence>
<keyword evidence="1" id="KW-0575">Peroxidase</keyword>
<protein>
    <submittedName>
        <fullName evidence="1">Alkylhydroperoxidase AhpD family core domain-containing protein</fullName>
    </submittedName>
</protein>
<reference evidence="2" key="1">
    <citation type="submission" date="2016-10" db="EMBL/GenBank/DDBJ databases">
        <authorList>
            <person name="Varghese N."/>
            <person name="Submissions S."/>
        </authorList>
    </citation>
    <scope>NUCLEOTIDE SEQUENCE [LARGE SCALE GENOMIC DNA]</scope>
    <source>
        <strain evidence="2">DSM 217</strain>
    </source>
</reference>
<dbReference type="OrthoDB" id="9808310at2"/>
<proteinExistence type="predicted"/>
<name>A0A1H2VFM8_THIRO</name>
<keyword evidence="1" id="KW-0560">Oxidoreductase</keyword>
<dbReference type="PANTHER" id="PTHR35446">
    <property type="entry name" value="SI:CH211-175M2.5"/>
    <property type="match status" value="1"/>
</dbReference>
<dbReference type="Gene3D" id="1.20.1290.10">
    <property type="entry name" value="AhpD-like"/>
    <property type="match status" value="1"/>
</dbReference>
<dbReference type="GO" id="GO:0004601">
    <property type="term" value="F:peroxidase activity"/>
    <property type="evidence" value="ECO:0007669"/>
    <property type="project" value="UniProtKB-KW"/>
</dbReference>